<comment type="caution">
    <text evidence="3">The sequence shown here is derived from an EMBL/GenBank/DDBJ whole genome shotgun (WGS) entry which is preliminary data.</text>
</comment>
<proteinExistence type="predicted"/>
<keyword evidence="2" id="KW-0732">Signal</keyword>
<keyword evidence="1" id="KW-0812">Transmembrane</keyword>
<evidence type="ECO:0000313" key="4">
    <source>
        <dbReference type="Proteomes" id="UP001240639"/>
    </source>
</evidence>
<evidence type="ECO:0000256" key="1">
    <source>
        <dbReference type="SAM" id="Phobius"/>
    </source>
</evidence>
<dbReference type="EMBL" id="JAVAIM010000001">
    <property type="protein sequence ID" value="MDP4576117.1"/>
    <property type="molecule type" value="Genomic_DNA"/>
</dbReference>
<accession>A0ABT9HSJ7</accession>
<evidence type="ECO:0000313" key="3">
    <source>
        <dbReference type="EMBL" id="MDP4576117.1"/>
    </source>
</evidence>
<keyword evidence="1" id="KW-0472">Membrane</keyword>
<sequence>MTIRLAPLTAAIAASALFTAPLAAQDFDLDGDDDGGDIGTEEVIAGAVIIGGLAAILGGDDDDDRYRDRRYGDDYYYDRGYEGRYYDGEHRMQYSRELIERCVYVAENEARRWGPANVTQIEDVDRDGRLLKVEGDIRIAGHYERDGWNDYDYDDGDSGEFECMIDRRGRVVDIDFDGL</sequence>
<protein>
    <submittedName>
        <fullName evidence="3">Uncharacterized protein</fullName>
    </submittedName>
</protein>
<feature type="transmembrane region" description="Helical" evidence="1">
    <location>
        <begin position="43"/>
        <end position="60"/>
    </location>
</feature>
<keyword evidence="4" id="KW-1185">Reference proteome</keyword>
<reference evidence="3 4" key="1">
    <citation type="submission" date="2023-08" db="EMBL/GenBank/DDBJ databases">
        <title>genomic of G39.</title>
        <authorList>
            <person name="Wang Y."/>
        </authorList>
    </citation>
    <scope>NUCLEOTIDE SEQUENCE [LARGE SCALE GENOMIC DNA]</scope>
    <source>
        <strain evidence="3 4">G39</strain>
    </source>
</reference>
<organism evidence="3 4">
    <name type="scientific">Qipengyuania profundimaris</name>
    <dbReference type="NCBI Taxonomy" id="3067652"/>
    <lineage>
        <taxon>Bacteria</taxon>
        <taxon>Pseudomonadati</taxon>
        <taxon>Pseudomonadota</taxon>
        <taxon>Alphaproteobacteria</taxon>
        <taxon>Sphingomonadales</taxon>
        <taxon>Erythrobacteraceae</taxon>
        <taxon>Qipengyuania</taxon>
    </lineage>
</organism>
<name>A0ABT9HSJ7_9SPHN</name>
<feature type="chain" id="PRO_5045762612" evidence="2">
    <location>
        <begin position="25"/>
        <end position="179"/>
    </location>
</feature>
<dbReference type="RefSeq" id="WP_305933333.1">
    <property type="nucleotide sequence ID" value="NZ_JAVAIM010000001.1"/>
</dbReference>
<feature type="signal peptide" evidence="2">
    <location>
        <begin position="1"/>
        <end position="24"/>
    </location>
</feature>
<evidence type="ECO:0000256" key="2">
    <source>
        <dbReference type="SAM" id="SignalP"/>
    </source>
</evidence>
<keyword evidence="1" id="KW-1133">Transmembrane helix</keyword>
<dbReference type="Proteomes" id="UP001240639">
    <property type="component" value="Unassembled WGS sequence"/>
</dbReference>
<gene>
    <name evidence="3" type="ORF">Q9K02_13320</name>
</gene>